<dbReference type="InterPro" id="IPR029000">
    <property type="entry name" value="Cyclophilin-like_dom_sf"/>
</dbReference>
<evidence type="ECO:0000256" key="5">
    <source>
        <dbReference type="PROSITE-ProRule" id="PRU00277"/>
    </source>
</evidence>
<evidence type="ECO:0000259" key="8">
    <source>
        <dbReference type="PROSITE" id="PS50072"/>
    </source>
</evidence>
<dbReference type="Gene3D" id="1.25.40.10">
    <property type="entry name" value="Tetratricopeptide repeat domain"/>
    <property type="match status" value="1"/>
</dbReference>
<dbReference type="Proteomes" id="UP001295684">
    <property type="component" value="Unassembled WGS sequence"/>
</dbReference>
<dbReference type="PROSITE" id="PS00170">
    <property type="entry name" value="CSA_PPIASE_1"/>
    <property type="match status" value="1"/>
</dbReference>
<sequence>MEKEEIHENEIHLTQDDGVIKRMIRAGTGRKPEKEDEVVVHYKGYLEDGSVFDSTYDNKDEGFKFIIGAGHVIDGWEIGIMDMQIGEKADLFIEPKYGYGAIGHVPKIPGNAKLRFTIELLNTHERRPTKWVMSDEERIKVTLKLKEDGGIKFKFKEFKEAEGLYREAISHLDAVQNDNKEVQNLKKTIFVNIAVCCNKSESYIEAIRACDKSINIDDQNPKAYYHRANANRKMKQFENAIADLKSAIKLSPKDKALRKEFQACKDEKKAHDKSQAKMLTDFFAEGVYNEIKPDITHYEEKLPEYDPSNPIVFLDIQIGDNEDKRVVFELFNNNTPRAAENFRCLCTGEKSTEDKPLHFKGNVFHRVVTGFMAQGGDITNQNGTGGESIYGGKFNDEKFWYPHSHGGVLSMATNGPDTNRSQFFITFKKTPWLDGRHTVFGRVIQGFDHFLEIEKVETGANDKPLTPIIITNCGQLTEEIPLSELDLERYSIIDKEEVSEENRREI</sequence>
<dbReference type="PRINTS" id="PR00153">
    <property type="entry name" value="CSAPPISMRASE"/>
</dbReference>
<feature type="domain" description="PPIase cyclophilin-type" evidence="8">
    <location>
        <begin position="313"/>
        <end position="475"/>
    </location>
</feature>
<dbReference type="InterPro" id="IPR019734">
    <property type="entry name" value="TPR_rpt"/>
</dbReference>
<evidence type="ECO:0000259" key="7">
    <source>
        <dbReference type="PROSITE" id="PS50059"/>
    </source>
</evidence>
<keyword evidence="3 5" id="KW-0697">Rotamase</keyword>
<evidence type="ECO:0000256" key="6">
    <source>
        <dbReference type="PROSITE-ProRule" id="PRU00339"/>
    </source>
</evidence>
<organism evidence="9 10">
    <name type="scientific">Euplotes crassus</name>
    <dbReference type="NCBI Taxonomy" id="5936"/>
    <lineage>
        <taxon>Eukaryota</taxon>
        <taxon>Sar</taxon>
        <taxon>Alveolata</taxon>
        <taxon>Ciliophora</taxon>
        <taxon>Intramacronucleata</taxon>
        <taxon>Spirotrichea</taxon>
        <taxon>Hypotrichia</taxon>
        <taxon>Euplotida</taxon>
        <taxon>Euplotidae</taxon>
        <taxon>Moneuplotes</taxon>
    </lineage>
</organism>
<dbReference type="EMBL" id="CAMPGE010007596">
    <property type="protein sequence ID" value="CAI2366512.1"/>
    <property type="molecule type" value="Genomic_DNA"/>
</dbReference>
<dbReference type="Gene3D" id="3.10.50.40">
    <property type="match status" value="1"/>
</dbReference>
<keyword evidence="4 5" id="KW-0413">Isomerase</keyword>
<evidence type="ECO:0000313" key="10">
    <source>
        <dbReference type="Proteomes" id="UP001295684"/>
    </source>
</evidence>
<dbReference type="Pfam" id="PF00515">
    <property type="entry name" value="TPR_1"/>
    <property type="match status" value="1"/>
</dbReference>
<reference evidence="9" key="1">
    <citation type="submission" date="2023-07" db="EMBL/GenBank/DDBJ databases">
        <authorList>
            <consortium name="AG Swart"/>
            <person name="Singh M."/>
            <person name="Singh A."/>
            <person name="Seah K."/>
            <person name="Emmerich C."/>
        </authorList>
    </citation>
    <scope>NUCLEOTIDE SEQUENCE</scope>
    <source>
        <strain evidence="9">DP1</strain>
    </source>
</reference>
<dbReference type="SUPFAM" id="SSF48452">
    <property type="entry name" value="TPR-like"/>
    <property type="match status" value="1"/>
</dbReference>
<dbReference type="GO" id="GO:0016018">
    <property type="term" value="F:cyclosporin A binding"/>
    <property type="evidence" value="ECO:0007669"/>
    <property type="project" value="TreeGrafter"/>
</dbReference>
<evidence type="ECO:0000256" key="4">
    <source>
        <dbReference type="ARBA" id="ARBA00023235"/>
    </source>
</evidence>
<dbReference type="SMART" id="SM00028">
    <property type="entry name" value="TPR"/>
    <property type="match status" value="2"/>
</dbReference>
<evidence type="ECO:0000256" key="2">
    <source>
        <dbReference type="ARBA" id="ARBA00013194"/>
    </source>
</evidence>
<dbReference type="PROSITE" id="PS50005">
    <property type="entry name" value="TPR"/>
    <property type="match status" value="1"/>
</dbReference>
<feature type="domain" description="PPIase FKBP-type" evidence="7">
    <location>
        <begin position="35"/>
        <end position="124"/>
    </location>
</feature>
<evidence type="ECO:0000256" key="1">
    <source>
        <dbReference type="ARBA" id="ARBA00000971"/>
    </source>
</evidence>
<comment type="caution">
    <text evidence="9">The sequence shown here is derived from an EMBL/GenBank/DDBJ whole genome shotgun (WGS) entry which is preliminary data.</text>
</comment>
<dbReference type="GO" id="GO:0005737">
    <property type="term" value="C:cytoplasm"/>
    <property type="evidence" value="ECO:0007669"/>
    <property type="project" value="TreeGrafter"/>
</dbReference>
<dbReference type="SUPFAM" id="SSF50891">
    <property type="entry name" value="Cyclophilin-like"/>
    <property type="match status" value="1"/>
</dbReference>
<dbReference type="PANTHER" id="PTHR11071:SF561">
    <property type="entry name" value="PEPTIDYL-PROLYL CIS-TRANS ISOMERASE D-RELATED"/>
    <property type="match status" value="1"/>
</dbReference>
<evidence type="ECO:0000256" key="3">
    <source>
        <dbReference type="ARBA" id="ARBA00023110"/>
    </source>
</evidence>
<keyword evidence="6" id="KW-0802">TPR repeat</keyword>
<comment type="catalytic activity">
    <reaction evidence="1 5">
        <text>[protein]-peptidylproline (omega=180) = [protein]-peptidylproline (omega=0)</text>
        <dbReference type="Rhea" id="RHEA:16237"/>
        <dbReference type="Rhea" id="RHEA-COMP:10747"/>
        <dbReference type="Rhea" id="RHEA-COMP:10748"/>
        <dbReference type="ChEBI" id="CHEBI:83833"/>
        <dbReference type="ChEBI" id="CHEBI:83834"/>
        <dbReference type="EC" id="5.2.1.8"/>
    </reaction>
</comment>
<gene>
    <name evidence="9" type="ORF">ECRASSUSDP1_LOCUS7785</name>
</gene>
<dbReference type="Pfam" id="PF00160">
    <property type="entry name" value="Pro_isomerase"/>
    <property type="match status" value="1"/>
</dbReference>
<dbReference type="PANTHER" id="PTHR11071">
    <property type="entry name" value="PEPTIDYL-PROLYL CIS-TRANS ISOMERASE"/>
    <property type="match status" value="1"/>
</dbReference>
<dbReference type="InterPro" id="IPR002130">
    <property type="entry name" value="Cyclophilin-type_PPIase_dom"/>
</dbReference>
<dbReference type="SUPFAM" id="SSF54534">
    <property type="entry name" value="FKBP-like"/>
    <property type="match status" value="1"/>
</dbReference>
<dbReference type="Gene3D" id="2.40.100.10">
    <property type="entry name" value="Cyclophilin-like"/>
    <property type="match status" value="1"/>
</dbReference>
<name>A0AAD1UCV1_EUPCR</name>
<protein>
    <recommendedName>
        <fullName evidence="2 5">peptidylprolyl isomerase</fullName>
        <ecNumber evidence="2 5">5.2.1.8</ecNumber>
    </recommendedName>
</protein>
<dbReference type="InterPro" id="IPR020892">
    <property type="entry name" value="Cyclophilin-type_PPIase_CS"/>
</dbReference>
<dbReference type="Pfam" id="PF00254">
    <property type="entry name" value="FKBP_C"/>
    <property type="match status" value="1"/>
</dbReference>
<evidence type="ECO:0000313" key="9">
    <source>
        <dbReference type="EMBL" id="CAI2366512.1"/>
    </source>
</evidence>
<dbReference type="PROSITE" id="PS50059">
    <property type="entry name" value="FKBP_PPIASE"/>
    <property type="match status" value="1"/>
</dbReference>
<feature type="repeat" description="TPR" evidence="6">
    <location>
        <begin position="221"/>
        <end position="254"/>
    </location>
</feature>
<dbReference type="AlphaFoldDB" id="A0AAD1UCV1"/>
<dbReference type="EC" id="5.2.1.8" evidence="2 5"/>
<dbReference type="InterPro" id="IPR046357">
    <property type="entry name" value="PPIase_dom_sf"/>
</dbReference>
<dbReference type="FunFam" id="2.40.100.10:FF:000022">
    <property type="entry name" value="Peptidyl-prolyl cis-trans isomerase CYP95"/>
    <property type="match status" value="1"/>
</dbReference>
<dbReference type="PROSITE" id="PS50072">
    <property type="entry name" value="CSA_PPIASE_2"/>
    <property type="match status" value="1"/>
</dbReference>
<accession>A0AAD1UCV1</accession>
<dbReference type="GO" id="GO:0006457">
    <property type="term" value="P:protein folding"/>
    <property type="evidence" value="ECO:0007669"/>
    <property type="project" value="InterPro"/>
</dbReference>
<dbReference type="GO" id="GO:0003755">
    <property type="term" value="F:peptidyl-prolyl cis-trans isomerase activity"/>
    <property type="evidence" value="ECO:0007669"/>
    <property type="project" value="UniProtKB-KW"/>
</dbReference>
<proteinExistence type="predicted"/>
<dbReference type="InterPro" id="IPR011990">
    <property type="entry name" value="TPR-like_helical_dom_sf"/>
</dbReference>
<dbReference type="FunFam" id="3.10.50.40:FF:000006">
    <property type="entry name" value="Peptidyl-prolyl cis-trans isomerase"/>
    <property type="match status" value="1"/>
</dbReference>
<dbReference type="InterPro" id="IPR001179">
    <property type="entry name" value="PPIase_FKBP_dom"/>
</dbReference>
<keyword evidence="10" id="KW-1185">Reference proteome</keyword>